<dbReference type="AlphaFoldDB" id="A0AAD9REB3"/>
<protein>
    <recommendedName>
        <fullName evidence="1">CHK kinase-like domain-containing protein</fullName>
    </recommendedName>
</protein>
<gene>
    <name evidence="2" type="ORF">KPH14_001352</name>
</gene>
<proteinExistence type="predicted"/>
<dbReference type="Proteomes" id="UP001258017">
    <property type="component" value="Unassembled WGS sequence"/>
</dbReference>
<reference evidence="2" key="2">
    <citation type="journal article" date="2023" name="Commun. Biol.">
        <title>Intrasexual cuticular hydrocarbon dimorphism in a wasp sheds light on hydrocarbon biosynthesis genes in Hymenoptera.</title>
        <authorList>
            <person name="Moris V.C."/>
            <person name="Podsiadlowski L."/>
            <person name="Martin S."/>
            <person name="Oeyen J.P."/>
            <person name="Donath A."/>
            <person name="Petersen M."/>
            <person name="Wilbrandt J."/>
            <person name="Misof B."/>
            <person name="Liedtke D."/>
            <person name="Thamm M."/>
            <person name="Scheiner R."/>
            <person name="Schmitt T."/>
            <person name="Niehuis O."/>
        </authorList>
    </citation>
    <scope>NUCLEOTIDE SEQUENCE</scope>
    <source>
        <strain evidence="2">GBR_01_08_01A</strain>
    </source>
</reference>
<accession>A0AAD9REB3</accession>
<comment type="caution">
    <text evidence="2">The sequence shown here is derived from an EMBL/GenBank/DDBJ whole genome shotgun (WGS) entry which is preliminary data.</text>
</comment>
<keyword evidence="3" id="KW-1185">Reference proteome</keyword>
<dbReference type="InterPro" id="IPR011009">
    <property type="entry name" value="Kinase-like_dom_sf"/>
</dbReference>
<dbReference type="SUPFAM" id="SSF56112">
    <property type="entry name" value="Protein kinase-like (PK-like)"/>
    <property type="match status" value="1"/>
</dbReference>
<organism evidence="2 3">
    <name type="scientific">Odynerus spinipes</name>
    <dbReference type="NCBI Taxonomy" id="1348599"/>
    <lineage>
        <taxon>Eukaryota</taxon>
        <taxon>Metazoa</taxon>
        <taxon>Ecdysozoa</taxon>
        <taxon>Arthropoda</taxon>
        <taxon>Hexapoda</taxon>
        <taxon>Insecta</taxon>
        <taxon>Pterygota</taxon>
        <taxon>Neoptera</taxon>
        <taxon>Endopterygota</taxon>
        <taxon>Hymenoptera</taxon>
        <taxon>Apocrita</taxon>
        <taxon>Aculeata</taxon>
        <taxon>Vespoidea</taxon>
        <taxon>Vespidae</taxon>
        <taxon>Eumeninae</taxon>
        <taxon>Odynerus</taxon>
    </lineage>
</organism>
<name>A0AAD9REB3_9HYME</name>
<evidence type="ECO:0000259" key="1">
    <source>
        <dbReference type="SMART" id="SM00587"/>
    </source>
</evidence>
<dbReference type="InterPro" id="IPR004119">
    <property type="entry name" value="EcKL"/>
</dbReference>
<dbReference type="Pfam" id="PF02958">
    <property type="entry name" value="EcKL"/>
    <property type="match status" value="1"/>
</dbReference>
<reference evidence="2" key="1">
    <citation type="submission" date="2021-08" db="EMBL/GenBank/DDBJ databases">
        <authorList>
            <person name="Misof B."/>
            <person name="Oliver O."/>
            <person name="Podsiadlowski L."/>
            <person name="Donath A."/>
            <person name="Peters R."/>
            <person name="Mayer C."/>
            <person name="Rust J."/>
            <person name="Gunkel S."/>
            <person name="Lesny P."/>
            <person name="Martin S."/>
            <person name="Oeyen J.P."/>
            <person name="Petersen M."/>
            <person name="Panagiotis P."/>
            <person name="Wilbrandt J."/>
            <person name="Tanja T."/>
        </authorList>
    </citation>
    <scope>NUCLEOTIDE SEQUENCE</scope>
    <source>
        <strain evidence="2">GBR_01_08_01A</strain>
        <tissue evidence="2">Thorax + abdomen</tissue>
    </source>
</reference>
<evidence type="ECO:0000313" key="3">
    <source>
        <dbReference type="Proteomes" id="UP001258017"/>
    </source>
</evidence>
<sequence length="423" mass="48510">MSEKRNQVELSTISSKFTEETLRNIFATVCNETDVKVSDWDFGTASAKGDSYLSVVNRVTVNGFAKGKPVKVDLVIKSLPKTLGRRKTYRSTVFFRNEIAFYTKVVPKFEQFLKSKNQAHLLCVPRHLGSLADGENDYLVLENVCTLGFGPVTRHNFISMEDCIGILETFATFHAISFAYKDQHKEEFTKCVSHLEETYFTPKYWDWYEKFHQRLVNIATDALTIEYPNHEALKRFTSYKFGSLFDMCCEICGRTDAPTSVVSQGDSWAPNIFVRTIEGNKREALMLDFQLAHCVSPVLDLSFFIYSCTDKALRERFNDMLKIYHNKLCSIITSLGSDAKKLYPWETFMKEAKEQFFYGIVFALEALPIAMLDESEAFDLDELIKGDEAVNINDIWTLPKLETQQKRLRVADIIVHAVENGFL</sequence>
<dbReference type="EMBL" id="JAIFRP010000539">
    <property type="protein sequence ID" value="KAK2578156.1"/>
    <property type="molecule type" value="Genomic_DNA"/>
</dbReference>
<dbReference type="PANTHER" id="PTHR11012">
    <property type="entry name" value="PROTEIN KINASE-LIKE DOMAIN-CONTAINING"/>
    <property type="match status" value="1"/>
</dbReference>
<evidence type="ECO:0000313" key="2">
    <source>
        <dbReference type="EMBL" id="KAK2578156.1"/>
    </source>
</evidence>
<dbReference type="PANTHER" id="PTHR11012:SF57">
    <property type="entry name" value="LD10016P"/>
    <property type="match status" value="1"/>
</dbReference>
<dbReference type="InterPro" id="IPR015897">
    <property type="entry name" value="CHK_kinase-like"/>
</dbReference>
<feature type="domain" description="CHK kinase-like" evidence="1">
    <location>
        <begin position="139"/>
        <end position="334"/>
    </location>
</feature>
<dbReference type="Gene3D" id="3.90.1200.10">
    <property type="match status" value="1"/>
</dbReference>
<dbReference type="SMART" id="SM00587">
    <property type="entry name" value="CHK"/>
    <property type="match status" value="1"/>
</dbReference>